<name>A0A935PXN0_9PROT</name>
<dbReference type="Gene3D" id="3.30.110.70">
    <property type="entry name" value="Hypothetical protein apc22750. Chain B"/>
    <property type="match status" value="1"/>
</dbReference>
<evidence type="ECO:0008006" key="4">
    <source>
        <dbReference type="Google" id="ProtNLM"/>
    </source>
</evidence>
<evidence type="ECO:0000256" key="1">
    <source>
        <dbReference type="SAM" id="Phobius"/>
    </source>
</evidence>
<dbReference type="Proteomes" id="UP000697998">
    <property type="component" value="Unassembled WGS sequence"/>
</dbReference>
<evidence type="ECO:0000313" key="2">
    <source>
        <dbReference type="EMBL" id="MBK7674293.1"/>
    </source>
</evidence>
<gene>
    <name evidence="2" type="ORF">IPJ27_05725</name>
</gene>
<comment type="caution">
    <text evidence="2">The sequence shown here is derived from an EMBL/GenBank/DDBJ whole genome shotgun (WGS) entry which is preliminary data.</text>
</comment>
<dbReference type="AlphaFoldDB" id="A0A935PXN0"/>
<dbReference type="InterPro" id="IPR035439">
    <property type="entry name" value="UPF0145_dom_sf"/>
</dbReference>
<sequence>MPIAAATHTSDVFWFLPLLGLLLIGVVMFRWNRRSKATTNRLLEEVERELATVQSQILLVTTSAVPGGRTVRTLGYVEALSDTEAASDWEYRLAEKQALLGLARQGLGIGANAIVGVRKSNAHYDQAGSKWRVARVTYAGTAVVVNQRLQSTEWAAS</sequence>
<feature type="transmembrane region" description="Helical" evidence="1">
    <location>
        <begin position="12"/>
        <end position="31"/>
    </location>
</feature>
<protein>
    <recommendedName>
        <fullName evidence="4">Heavy metal-binding domain-containing protein</fullName>
    </recommendedName>
</protein>
<keyword evidence="1" id="KW-0812">Transmembrane</keyword>
<dbReference type="SUPFAM" id="SSF117782">
    <property type="entry name" value="YbjQ-like"/>
    <property type="match status" value="1"/>
</dbReference>
<proteinExistence type="predicted"/>
<accession>A0A935PXN0</accession>
<keyword evidence="1" id="KW-0472">Membrane</keyword>
<dbReference type="EMBL" id="JADJMH010000003">
    <property type="protein sequence ID" value="MBK7674293.1"/>
    <property type="molecule type" value="Genomic_DNA"/>
</dbReference>
<keyword evidence="1" id="KW-1133">Transmembrane helix</keyword>
<organism evidence="2 3">
    <name type="scientific">Candidatus Accumulibacter proximus</name>
    <dbReference type="NCBI Taxonomy" id="2954385"/>
    <lineage>
        <taxon>Bacteria</taxon>
        <taxon>Pseudomonadati</taxon>
        <taxon>Pseudomonadota</taxon>
        <taxon>Betaproteobacteria</taxon>
        <taxon>Candidatus Accumulibacter</taxon>
    </lineage>
</organism>
<evidence type="ECO:0000313" key="3">
    <source>
        <dbReference type="Proteomes" id="UP000697998"/>
    </source>
</evidence>
<reference evidence="2 3" key="1">
    <citation type="submission" date="2020-10" db="EMBL/GenBank/DDBJ databases">
        <title>Connecting structure to function with the recovery of over 1000 high-quality activated sludge metagenome-assembled genomes encoding full-length rRNA genes using long-read sequencing.</title>
        <authorList>
            <person name="Singleton C.M."/>
            <person name="Petriglieri F."/>
            <person name="Kristensen J.M."/>
            <person name="Kirkegaard R.H."/>
            <person name="Michaelsen T.Y."/>
            <person name="Andersen M.H."/>
            <person name="Karst S.M."/>
            <person name="Dueholm M.S."/>
            <person name="Nielsen P.H."/>
            <person name="Albertsen M."/>
        </authorList>
    </citation>
    <scope>NUCLEOTIDE SEQUENCE [LARGE SCALE GENOMIC DNA]</scope>
    <source>
        <strain evidence="2">EsbW_18-Q3-R4-48_BATAC.285</strain>
    </source>
</reference>